<comment type="subcellular location">
    <subcellularLocation>
        <location evidence="1">Cell septum</location>
    </subcellularLocation>
</comment>
<evidence type="ECO:0000256" key="4">
    <source>
        <dbReference type="ARBA" id="ARBA00022969"/>
    </source>
</evidence>
<dbReference type="Gene3D" id="2.30.31.20">
    <property type="entry name" value="Sporulation-specific cell division protein SsgB"/>
    <property type="match status" value="1"/>
</dbReference>
<keyword evidence="3 7" id="KW-0132">Cell division</keyword>
<evidence type="ECO:0000313" key="8">
    <source>
        <dbReference type="Proteomes" id="UP000327000"/>
    </source>
</evidence>
<sequence>MYSVVERDLEIDLVLSPEHRVPVPARLHYRAEDPYAVRISFHVTSDEPVNWTFGRELLTEGLRRACGTGDVRVWPARSGGRSVVCVGLTSPDGDALLQAPAEEVAGWLAGTLRLVPLGAERERLGLDEGLRELLAQGA</sequence>
<keyword evidence="5" id="KW-0717">Septation</keyword>
<protein>
    <submittedName>
        <fullName evidence="7">SsgA family sporulation/cell division regulator</fullName>
    </submittedName>
</protein>
<dbReference type="GO" id="GO:0030428">
    <property type="term" value="C:cell septum"/>
    <property type="evidence" value="ECO:0007669"/>
    <property type="project" value="UniProtKB-SubCell"/>
</dbReference>
<keyword evidence="6" id="KW-0131">Cell cycle</keyword>
<evidence type="ECO:0000256" key="6">
    <source>
        <dbReference type="ARBA" id="ARBA00023306"/>
    </source>
</evidence>
<dbReference type="AlphaFoldDB" id="A0A5N5WCH9"/>
<comment type="caution">
    <text evidence="7">The sequence shown here is derived from an EMBL/GenBank/DDBJ whole genome shotgun (WGS) entry which is preliminary data.</text>
</comment>
<evidence type="ECO:0000256" key="1">
    <source>
        <dbReference type="ARBA" id="ARBA00004431"/>
    </source>
</evidence>
<dbReference type="RefSeq" id="WP_004951052.1">
    <property type="nucleotide sequence ID" value="NZ_JBEOXQ010000051.1"/>
</dbReference>
<accession>A0A5N5WCH9</accession>
<dbReference type="InterPro" id="IPR038658">
    <property type="entry name" value="SsgB_sf"/>
</dbReference>
<dbReference type="InterPro" id="IPR006776">
    <property type="entry name" value="SsgB"/>
</dbReference>
<comment type="similarity">
    <text evidence="2">Belongs to the SsgA family.</text>
</comment>
<evidence type="ECO:0000313" key="7">
    <source>
        <dbReference type="EMBL" id="KAB7849874.1"/>
    </source>
</evidence>
<evidence type="ECO:0000256" key="5">
    <source>
        <dbReference type="ARBA" id="ARBA00023210"/>
    </source>
</evidence>
<dbReference type="EMBL" id="VOKX01000009">
    <property type="protein sequence ID" value="KAB7849874.1"/>
    <property type="molecule type" value="Genomic_DNA"/>
</dbReference>
<dbReference type="OrthoDB" id="3853096at2"/>
<reference evidence="7 8" key="1">
    <citation type="journal article" date="2019" name="Microb. Cell Fact.">
        <title>Exploring novel herbicidin analogues by transcriptional regulator overexpression and MS/MS molecular networking.</title>
        <authorList>
            <person name="Shi Y."/>
            <person name="Gu R."/>
            <person name="Li Y."/>
            <person name="Wang X."/>
            <person name="Ren W."/>
            <person name="Li X."/>
            <person name="Wang L."/>
            <person name="Xie Y."/>
            <person name="Hong B."/>
        </authorList>
    </citation>
    <scope>NUCLEOTIDE SEQUENCE [LARGE SCALE GENOMIC DNA]</scope>
    <source>
        <strain evidence="7 8">US-43</strain>
    </source>
</reference>
<dbReference type="Pfam" id="PF04686">
    <property type="entry name" value="SsgA"/>
    <property type="match status" value="1"/>
</dbReference>
<dbReference type="GO" id="GO:0030435">
    <property type="term" value="P:sporulation resulting in formation of a cellular spore"/>
    <property type="evidence" value="ECO:0007669"/>
    <property type="project" value="UniProtKB-KW"/>
</dbReference>
<name>A0A5N5WCH9_STRMB</name>
<evidence type="ECO:0000256" key="3">
    <source>
        <dbReference type="ARBA" id="ARBA00022618"/>
    </source>
</evidence>
<keyword evidence="8" id="KW-1185">Reference proteome</keyword>
<evidence type="ECO:0000256" key="2">
    <source>
        <dbReference type="ARBA" id="ARBA00009323"/>
    </source>
</evidence>
<proteinExistence type="inferred from homology"/>
<gene>
    <name evidence="7" type="ORF">FRZ00_04325</name>
</gene>
<dbReference type="GO" id="GO:0000917">
    <property type="term" value="P:division septum assembly"/>
    <property type="evidence" value="ECO:0007669"/>
    <property type="project" value="UniProtKB-KW"/>
</dbReference>
<organism evidence="7 8">
    <name type="scientific">Streptomyces mobaraensis</name>
    <name type="common">Streptoverticillium mobaraense</name>
    <dbReference type="NCBI Taxonomy" id="35621"/>
    <lineage>
        <taxon>Bacteria</taxon>
        <taxon>Bacillati</taxon>
        <taxon>Actinomycetota</taxon>
        <taxon>Actinomycetes</taxon>
        <taxon>Kitasatosporales</taxon>
        <taxon>Streptomycetaceae</taxon>
        <taxon>Streptomyces</taxon>
    </lineage>
</organism>
<dbReference type="Proteomes" id="UP000327000">
    <property type="component" value="Unassembled WGS sequence"/>
</dbReference>
<keyword evidence="4" id="KW-0749">Sporulation</keyword>